<keyword evidence="2" id="KW-0812">Transmembrane</keyword>
<name>A0AAJ0C7S3_9PEZI</name>
<accession>A0AAJ0C7S3</accession>
<feature type="transmembrane region" description="Helical" evidence="2">
    <location>
        <begin position="189"/>
        <end position="212"/>
    </location>
</feature>
<organism evidence="3 4">
    <name type="scientific">Phialemonium atrogriseum</name>
    <dbReference type="NCBI Taxonomy" id="1093897"/>
    <lineage>
        <taxon>Eukaryota</taxon>
        <taxon>Fungi</taxon>
        <taxon>Dikarya</taxon>
        <taxon>Ascomycota</taxon>
        <taxon>Pezizomycotina</taxon>
        <taxon>Sordariomycetes</taxon>
        <taxon>Sordariomycetidae</taxon>
        <taxon>Cephalothecales</taxon>
        <taxon>Cephalothecaceae</taxon>
        <taxon>Phialemonium</taxon>
    </lineage>
</organism>
<dbReference type="PANTHER" id="PTHR28297">
    <property type="entry name" value="FUNGAL PROTEIN"/>
    <property type="match status" value="1"/>
</dbReference>
<dbReference type="GeneID" id="85305455"/>
<reference evidence="3" key="1">
    <citation type="submission" date="2023-06" db="EMBL/GenBank/DDBJ databases">
        <title>Genome-scale phylogeny and comparative genomics of the fungal order Sordariales.</title>
        <authorList>
            <consortium name="Lawrence Berkeley National Laboratory"/>
            <person name="Hensen N."/>
            <person name="Bonometti L."/>
            <person name="Westerberg I."/>
            <person name="Brannstrom I.O."/>
            <person name="Guillou S."/>
            <person name="Cros-Aarteil S."/>
            <person name="Calhoun S."/>
            <person name="Haridas S."/>
            <person name="Kuo A."/>
            <person name="Mondo S."/>
            <person name="Pangilinan J."/>
            <person name="Riley R."/>
            <person name="Labutti K."/>
            <person name="Andreopoulos B."/>
            <person name="Lipzen A."/>
            <person name="Chen C."/>
            <person name="Yanf M."/>
            <person name="Daum C."/>
            <person name="Ng V."/>
            <person name="Clum A."/>
            <person name="Steindorff A."/>
            <person name="Ohm R."/>
            <person name="Martin F."/>
            <person name="Silar P."/>
            <person name="Natvig D."/>
            <person name="Lalanne C."/>
            <person name="Gautier V."/>
            <person name="Ament-Velasquez S.L."/>
            <person name="Kruys A."/>
            <person name="Hutchinson M.I."/>
            <person name="Powell A.J."/>
            <person name="Barry K."/>
            <person name="Miller A.N."/>
            <person name="Grigoriev I.V."/>
            <person name="Debuchy R."/>
            <person name="Gladieux P."/>
            <person name="Thoren M.H."/>
            <person name="Johannesson H."/>
        </authorList>
    </citation>
    <scope>NUCLEOTIDE SEQUENCE</scope>
    <source>
        <strain evidence="3">8032-3</strain>
    </source>
</reference>
<dbReference type="Pfam" id="PF10445">
    <property type="entry name" value="DUF2456"/>
    <property type="match status" value="1"/>
</dbReference>
<feature type="transmembrane region" description="Helical" evidence="2">
    <location>
        <begin position="232"/>
        <end position="252"/>
    </location>
</feature>
<evidence type="ECO:0000256" key="2">
    <source>
        <dbReference type="SAM" id="Phobius"/>
    </source>
</evidence>
<feature type="transmembrane region" description="Helical" evidence="2">
    <location>
        <begin position="110"/>
        <end position="132"/>
    </location>
</feature>
<gene>
    <name evidence="3" type="ORF">QBC33DRAFT_164754</name>
</gene>
<sequence>MGNLFSRHNDVLSEDQQIAAGNDRDPEAGAGAGAGTPSPPPRRSQDSGLELVLPPTTKMTTHQFFYIFILDGIGAMVLSGAINFAIAYAMYATKDPTAHPIRLFQLPNTLAGDAGVTIIIQCLVTWLIEYFLVARDLRRGAVAPAAFLPEPTRPLARWFLFLPSSPSSDYDYDAAAAATLSPFAHVLRAMLVAVASFAVLWGPSVGILTAVGTRSGGDWVFESTWAPQVFKLVLGGVLALLMTPCFAVFWLAREGWLVTGVARGGGEEGLGPELRPE</sequence>
<dbReference type="Proteomes" id="UP001244011">
    <property type="component" value="Unassembled WGS sequence"/>
</dbReference>
<protein>
    <submittedName>
        <fullName evidence="3">Uncharacterized protein</fullName>
    </submittedName>
</protein>
<dbReference type="PANTHER" id="PTHR28297:SF1">
    <property type="entry name" value="FUNGAL PROTEIN"/>
    <property type="match status" value="1"/>
</dbReference>
<keyword evidence="2" id="KW-0472">Membrane</keyword>
<keyword evidence="4" id="KW-1185">Reference proteome</keyword>
<proteinExistence type="predicted"/>
<feature type="transmembrane region" description="Helical" evidence="2">
    <location>
        <begin position="64"/>
        <end position="90"/>
    </location>
</feature>
<evidence type="ECO:0000256" key="1">
    <source>
        <dbReference type="SAM" id="MobiDB-lite"/>
    </source>
</evidence>
<comment type="caution">
    <text evidence="3">The sequence shown here is derived from an EMBL/GenBank/DDBJ whole genome shotgun (WGS) entry which is preliminary data.</text>
</comment>
<dbReference type="InterPro" id="IPR018852">
    <property type="entry name" value="DUF2456"/>
</dbReference>
<evidence type="ECO:0000313" key="3">
    <source>
        <dbReference type="EMBL" id="KAK1771728.1"/>
    </source>
</evidence>
<dbReference type="EMBL" id="MU838998">
    <property type="protein sequence ID" value="KAK1771728.1"/>
    <property type="molecule type" value="Genomic_DNA"/>
</dbReference>
<dbReference type="AlphaFoldDB" id="A0AAJ0C7S3"/>
<evidence type="ECO:0000313" key="4">
    <source>
        <dbReference type="Proteomes" id="UP001244011"/>
    </source>
</evidence>
<dbReference type="RefSeq" id="XP_060287941.1">
    <property type="nucleotide sequence ID" value="XM_060422268.1"/>
</dbReference>
<feature type="region of interest" description="Disordered" evidence="1">
    <location>
        <begin position="1"/>
        <end position="49"/>
    </location>
</feature>
<keyword evidence="2" id="KW-1133">Transmembrane helix</keyword>